<evidence type="ECO:0000256" key="1">
    <source>
        <dbReference type="SAM" id="MobiDB-lite"/>
    </source>
</evidence>
<organism evidence="3">
    <name type="scientific">Caulobacter sp. (strain K31)</name>
    <dbReference type="NCBI Taxonomy" id="366602"/>
    <lineage>
        <taxon>Bacteria</taxon>
        <taxon>Pseudomonadati</taxon>
        <taxon>Pseudomonadota</taxon>
        <taxon>Alphaproteobacteria</taxon>
        <taxon>Caulobacterales</taxon>
        <taxon>Caulobacteraceae</taxon>
        <taxon>Caulobacter</taxon>
    </lineage>
</organism>
<protein>
    <recommendedName>
        <fullName evidence="4">Lipoprotein</fullName>
    </recommendedName>
</protein>
<dbReference type="STRING" id="366602.Caul_2333"/>
<feature type="region of interest" description="Disordered" evidence="1">
    <location>
        <begin position="27"/>
        <end position="111"/>
    </location>
</feature>
<feature type="compositionally biased region" description="Low complexity" evidence="1">
    <location>
        <begin position="27"/>
        <end position="48"/>
    </location>
</feature>
<evidence type="ECO:0000313" key="3">
    <source>
        <dbReference type="EMBL" id="ABZ71460.1"/>
    </source>
</evidence>
<sequence length="111" mass="11037" precursor="true">MTINGNCRSLLISGVAVMAGLALAGCNRDSSTSTANTPAAATASTTNPVGSTPPPSPADASAQPADGTGNEVADMEHHHKQAMDHADMRAGAAKPDAPPPADSPPAPMKHM</sequence>
<keyword evidence="2" id="KW-0732">Signal</keyword>
<evidence type="ECO:0008006" key="4">
    <source>
        <dbReference type="Google" id="ProtNLM"/>
    </source>
</evidence>
<feature type="compositionally biased region" description="Pro residues" evidence="1">
    <location>
        <begin position="96"/>
        <end position="111"/>
    </location>
</feature>
<proteinExistence type="predicted"/>
<feature type="compositionally biased region" description="Basic and acidic residues" evidence="1">
    <location>
        <begin position="74"/>
        <end position="88"/>
    </location>
</feature>
<dbReference type="HOGENOM" id="CLU_2221514_0_0_5"/>
<accession>B0SUZ1</accession>
<dbReference type="AlphaFoldDB" id="B0SUZ1"/>
<evidence type="ECO:0000256" key="2">
    <source>
        <dbReference type="SAM" id="SignalP"/>
    </source>
</evidence>
<name>B0SUZ1_CAUSK</name>
<dbReference type="EMBL" id="CP000927">
    <property type="protein sequence ID" value="ABZ71460.1"/>
    <property type="molecule type" value="Genomic_DNA"/>
</dbReference>
<feature type="signal peptide" evidence="2">
    <location>
        <begin position="1"/>
        <end position="24"/>
    </location>
</feature>
<feature type="chain" id="PRO_5002753118" description="Lipoprotein" evidence="2">
    <location>
        <begin position="25"/>
        <end position="111"/>
    </location>
</feature>
<dbReference type="KEGG" id="cak:Caul_2333"/>
<reference evidence="3" key="1">
    <citation type="submission" date="2008-01" db="EMBL/GenBank/DDBJ databases">
        <title>Complete sequence of chromosome of Caulobacter sp. K31.</title>
        <authorList>
            <consortium name="US DOE Joint Genome Institute"/>
            <person name="Copeland A."/>
            <person name="Lucas S."/>
            <person name="Lapidus A."/>
            <person name="Barry K."/>
            <person name="Glavina del Rio T."/>
            <person name="Dalin E."/>
            <person name="Tice H."/>
            <person name="Pitluck S."/>
            <person name="Bruce D."/>
            <person name="Goodwin L."/>
            <person name="Thompson L.S."/>
            <person name="Brettin T."/>
            <person name="Detter J.C."/>
            <person name="Han C."/>
            <person name="Schmutz J."/>
            <person name="Larimer F."/>
            <person name="Land M."/>
            <person name="Hauser L."/>
            <person name="Kyrpides N."/>
            <person name="Kim E."/>
            <person name="Stephens C."/>
            <person name="Richardson P."/>
        </authorList>
    </citation>
    <scope>NUCLEOTIDE SEQUENCE [LARGE SCALE GENOMIC DNA]</scope>
    <source>
        <strain evidence="3">K31</strain>
    </source>
</reference>
<gene>
    <name evidence="3" type="ordered locus">Caul_2333</name>
</gene>